<dbReference type="STRING" id="60517.A0A0R3W4J3"/>
<evidence type="ECO:0000313" key="9">
    <source>
        <dbReference type="Proteomes" id="UP000282613"/>
    </source>
</evidence>
<dbReference type="AlphaFoldDB" id="A0A0R3W4J3"/>
<sequence>MSGRCAILLIRRGFAEKRAVKGVAAVSKTREIDVETDAKILVNFCCINYRIDDQPIPLKPDSEYPDWLWSIRVSRRPPRLGDIDPDSYYYWRRIRRLHNRHLNNLAAADGWHRREHRDTRSHSDRAYGDLAHALNKWLQQYENRRFLGAST</sequence>
<comment type="similarity">
    <text evidence="6">Belongs to the mitochondrion-specific ribosomal protein mL54 family.</text>
</comment>
<proteinExistence type="inferred from homology"/>
<dbReference type="InterPro" id="IPR013870">
    <property type="entry name" value="Ribosomal_mL54"/>
</dbReference>
<evidence type="ECO:0000313" key="10">
    <source>
        <dbReference type="WBParaSite" id="TASK_0000495701-mRNA-1"/>
    </source>
</evidence>
<dbReference type="EMBL" id="UYRS01018383">
    <property type="protein sequence ID" value="VDK34280.1"/>
    <property type="molecule type" value="Genomic_DNA"/>
</dbReference>
<dbReference type="WBParaSite" id="TASK_0000495701-mRNA-1">
    <property type="protein sequence ID" value="TASK_0000495701-mRNA-1"/>
    <property type="gene ID" value="TASK_0000495701"/>
</dbReference>
<keyword evidence="3" id="KW-0689">Ribosomal protein</keyword>
<protein>
    <recommendedName>
        <fullName evidence="7">Large ribosomal subunit protein mL54</fullName>
    </recommendedName>
</protein>
<reference evidence="8 9" key="2">
    <citation type="submission" date="2018-11" db="EMBL/GenBank/DDBJ databases">
        <authorList>
            <consortium name="Pathogen Informatics"/>
        </authorList>
    </citation>
    <scope>NUCLEOTIDE SEQUENCE [LARGE SCALE GENOMIC DNA]</scope>
</reference>
<gene>
    <name evidence="8" type="ORF">TASK_LOCUS4958</name>
</gene>
<evidence type="ECO:0000256" key="4">
    <source>
        <dbReference type="ARBA" id="ARBA00023128"/>
    </source>
</evidence>
<evidence type="ECO:0000256" key="1">
    <source>
        <dbReference type="ARBA" id="ARBA00004173"/>
    </source>
</evidence>
<keyword evidence="5" id="KW-0687">Ribonucleoprotein</keyword>
<dbReference type="PANTHER" id="PTHR28595:SF1">
    <property type="entry name" value="LARGE RIBOSOMAL SUBUNIT PROTEIN ML54"/>
    <property type="match status" value="1"/>
</dbReference>
<evidence type="ECO:0000313" key="8">
    <source>
        <dbReference type="EMBL" id="VDK34280.1"/>
    </source>
</evidence>
<dbReference type="Pfam" id="PF08561">
    <property type="entry name" value="Ribosomal_L37"/>
    <property type="match status" value="1"/>
</dbReference>
<evidence type="ECO:0000256" key="3">
    <source>
        <dbReference type="ARBA" id="ARBA00022980"/>
    </source>
</evidence>
<keyword evidence="9" id="KW-1185">Reference proteome</keyword>
<name>A0A0R3W4J3_TAEAS</name>
<dbReference type="OrthoDB" id="10252718at2759"/>
<dbReference type="GO" id="GO:0003735">
    <property type="term" value="F:structural constituent of ribosome"/>
    <property type="evidence" value="ECO:0007669"/>
    <property type="project" value="TreeGrafter"/>
</dbReference>
<accession>A0A0R3W4J3</accession>
<dbReference type="PANTHER" id="PTHR28595">
    <property type="entry name" value="39S RIBOSOMAL PROTEIN L54, MITOCHONDRIAL"/>
    <property type="match status" value="1"/>
</dbReference>
<comment type="subcellular location">
    <subcellularLocation>
        <location evidence="1">Mitochondrion</location>
    </subcellularLocation>
</comment>
<keyword evidence="4" id="KW-0496">Mitochondrion</keyword>
<organism evidence="10">
    <name type="scientific">Taenia asiatica</name>
    <name type="common">Asian tapeworm</name>
    <dbReference type="NCBI Taxonomy" id="60517"/>
    <lineage>
        <taxon>Eukaryota</taxon>
        <taxon>Metazoa</taxon>
        <taxon>Spiralia</taxon>
        <taxon>Lophotrochozoa</taxon>
        <taxon>Platyhelminthes</taxon>
        <taxon>Cestoda</taxon>
        <taxon>Eucestoda</taxon>
        <taxon>Cyclophyllidea</taxon>
        <taxon>Taeniidae</taxon>
        <taxon>Taenia</taxon>
    </lineage>
</organism>
<keyword evidence="2" id="KW-0809">Transit peptide</keyword>
<evidence type="ECO:0000256" key="2">
    <source>
        <dbReference type="ARBA" id="ARBA00022946"/>
    </source>
</evidence>
<dbReference type="Proteomes" id="UP000282613">
    <property type="component" value="Unassembled WGS sequence"/>
</dbReference>
<reference evidence="10" key="1">
    <citation type="submission" date="2017-02" db="UniProtKB">
        <authorList>
            <consortium name="WormBaseParasite"/>
        </authorList>
    </citation>
    <scope>IDENTIFICATION</scope>
</reference>
<evidence type="ECO:0000256" key="7">
    <source>
        <dbReference type="ARBA" id="ARBA00035179"/>
    </source>
</evidence>
<evidence type="ECO:0000256" key="5">
    <source>
        <dbReference type="ARBA" id="ARBA00023274"/>
    </source>
</evidence>
<dbReference type="GO" id="GO:0005762">
    <property type="term" value="C:mitochondrial large ribosomal subunit"/>
    <property type="evidence" value="ECO:0007669"/>
    <property type="project" value="TreeGrafter"/>
</dbReference>
<evidence type="ECO:0000256" key="6">
    <source>
        <dbReference type="ARBA" id="ARBA00033752"/>
    </source>
</evidence>